<gene>
    <name evidence="8" type="ORF">jhhlp_003062</name>
</gene>
<dbReference type="SMART" id="SM00823">
    <property type="entry name" value="PKS_PP"/>
    <property type="match status" value="6"/>
</dbReference>
<feature type="domain" description="Carrier" evidence="7">
    <location>
        <begin position="2181"/>
        <end position="2254"/>
    </location>
</feature>
<dbReference type="InterPro" id="IPR001242">
    <property type="entry name" value="Condensation_dom"/>
</dbReference>
<feature type="domain" description="Carrier" evidence="7">
    <location>
        <begin position="3812"/>
        <end position="3892"/>
    </location>
</feature>
<keyword evidence="4" id="KW-0436">Ligase</keyword>
<dbReference type="PANTHER" id="PTHR45527">
    <property type="entry name" value="NONRIBOSOMAL PEPTIDE SYNTHETASE"/>
    <property type="match status" value="1"/>
</dbReference>
<dbReference type="GO" id="GO:0010106">
    <property type="term" value="P:cellular response to iron ion starvation"/>
    <property type="evidence" value="ECO:0007669"/>
    <property type="project" value="UniProtKB-ARBA"/>
</dbReference>
<dbReference type="Gene3D" id="3.30.300.30">
    <property type="match status" value="3"/>
</dbReference>
<dbReference type="EMBL" id="NLAX01000008">
    <property type="protein sequence ID" value="PKS11300.1"/>
    <property type="molecule type" value="Genomic_DNA"/>
</dbReference>
<dbReference type="Gene3D" id="3.40.50.12780">
    <property type="entry name" value="N-terminal domain of ligase-like"/>
    <property type="match status" value="3"/>
</dbReference>
<evidence type="ECO:0000256" key="6">
    <source>
        <dbReference type="SAM" id="MobiDB-lite"/>
    </source>
</evidence>
<evidence type="ECO:0000256" key="1">
    <source>
        <dbReference type="ARBA" id="ARBA00004924"/>
    </source>
</evidence>
<keyword evidence="2" id="KW-0596">Phosphopantetheine</keyword>
<dbReference type="GO" id="GO:0043041">
    <property type="term" value="P:amino acid activation for nonribosomal peptide biosynthetic process"/>
    <property type="evidence" value="ECO:0007669"/>
    <property type="project" value="TreeGrafter"/>
</dbReference>
<feature type="compositionally biased region" description="Low complexity" evidence="6">
    <location>
        <begin position="2162"/>
        <end position="2174"/>
    </location>
</feature>
<reference evidence="8 9" key="1">
    <citation type="journal article" date="2017" name="G3 (Bethesda)">
        <title>First Draft Genome Sequence of the Pathogenic Fungus Lomentospora prolificans (Formerly Scedosporium prolificans).</title>
        <authorList>
            <person name="Luo R."/>
            <person name="Zimin A."/>
            <person name="Workman R."/>
            <person name="Fan Y."/>
            <person name="Pertea G."/>
            <person name="Grossman N."/>
            <person name="Wear M.P."/>
            <person name="Jia B."/>
            <person name="Miller H."/>
            <person name="Casadevall A."/>
            <person name="Timp W."/>
            <person name="Zhang S.X."/>
            <person name="Salzberg S.L."/>
        </authorList>
    </citation>
    <scope>NUCLEOTIDE SEQUENCE [LARGE SCALE GENOMIC DNA]</scope>
    <source>
        <strain evidence="8 9">JHH-5317</strain>
    </source>
</reference>
<dbReference type="OrthoDB" id="416786at2759"/>
<evidence type="ECO:0000313" key="9">
    <source>
        <dbReference type="Proteomes" id="UP000233524"/>
    </source>
</evidence>
<dbReference type="Pfam" id="PF00550">
    <property type="entry name" value="PP-binding"/>
    <property type="match status" value="6"/>
</dbReference>
<dbReference type="GO" id="GO:0031177">
    <property type="term" value="F:phosphopantetheine binding"/>
    <property type="evidence" value="ECO:0007669"/>
    <property type="project" value="InterPro"/>
</dbReference>
<protein>
    <recommendedName>
        <fullName evidence="7">Carrier domain-containing protein</fullName>
    </recommendedName>
</protein>
<dbReference type="VEuPathDB" id="FungiDB:jhhlp_003062"/>
<dbReference type="Gene3D" id="3.30.559.30">
    <property type="entry name" value="Nonribosomal peptide synthetase, condensation domain"/>
    <property type="match status" value="6"/>
</dbReference>
<dbReference type="GO" id="GO:0005737">
    <property type="term" value="C:cytoplasm"/>
    <property type="evidence" value="ECO:0007669"/>
    <property type="project" value="TreeGrafter"/>
</dbReference>
<dbReference type="PROSITE" id="PS50075">
    <property type="entry name" value="CARRIER"/>
    <property type="match status" value="5"/>
</dbReference>
<evidence type="ECO:0000256" key="4">
    <source>
        <dbReference type="ARBA" id="ARBA00022598"/>
    </source>
</evidence>
<dbReference type="InterPro" id="IPR010071">
    <property type="entry name" value="AA_adenyl_dom"/>
</dbReference>
<feature type="domain" description="Carrier" evidence="7">
    <location>
        <begin position="1626"/>
        <end position="1703"/>
    </location>
</feature>
<dbReference type="GO" id="GO:0016874">
    <property type="term" value="F:ligase activity"/>
    <property type="evidence" value="ECO:0007669"/>
    <property type="project" value="UniProtKB-KW"/>
</dbReference>
<feature type="region of interest" description="Disordered" evidence="6">
    <location>
        <begin position="2155"/>
        <end position="2179"/>
    </location>
</feature>
<evidence type="ECO:0000256" key="5">
    <source>
        <dbReference type="ARBA" id="ARBA00029454"/>
    </source>
</evidence>
<dbReference type="InterPro" id="IPR023213">
    <property type="entry name" value="CAT-like_dom_sf"/>
</dbReference>
<dbReference type="NCBIfam" id="NF003417">
    <property type="entry name" value="PRK04813.1"/>
    <property type="match status" value="3"/>
</dbReference>
<dbReference type="Gene3D" id="1.10.1200.10">
    <property type="entry name" value="ACP-like"/>
    <property type="match status" value="5"/>
</dbReference>
<keyword evidence="9" id="KW-1185">Reference proteome</keyword>
<dbReference type="PROSITE" id="PS00455">
    <property type="entry name" value="AMP_BINDING"/>
    <property type="match status" value="2"/>
</dbReference>
<evidence type="ECO:0000256" key="2">
    <source>
        <dbReference type="ARBA" id="ARBA00022450"/>
    </source>
</evidence>
<dbReference type="InterPro" id="IPR020806">
    <property type="entry name" value="PKS_PP-bd"/>
</dbReference>
<dbReference type="InterPro" id="IPR000873">
    <property type="entry name" value="AMP-dep_synth/lig_dom"/>
</dbReference>
<dbReference type="SMART" id="SM01294">
    <property type="entry name" value="PKS_PP_betabranch"/>
    <property type="match status" value="1"/>
</dbReference>
<dbReference type="InParanoid" id="A0A2N3NFT1"/>
<dbReference type="SUPFAM" id="SSF56801">
    <property type="entry name" value="Acetyl-CoA synthetase-like"/>
    <property type="match status" value="3"/>
</dbReference>
<name>A0A2N3NFT1_9PEZI</name>
<dbReference type="Gene3D" id="3.30.559.10">
    <property type="entry name" value="Chloramphenicol acetyltransferase-like domain"/>
    <property type="match status" value="6"/>
</dbReference>
<evidence type="ECO:0000259" key="7">
    <source>
        <dbReference type="PROSITE" id="PS50075"/>
    </source>
</evidence>
<sequence>MTSVSIINPEPVRLPGPNLLHHLVSSSGFSGGTAIDALLADGSRVALSYQELHAASDSLAAKIQAQLHIHSSKPTSGYIIPILLRQCPELYISLLAVLKAGGAFCPLNLDAPSERVRFILEDTNAKVLITTKDLKARLPAGLDGVKILVLDDADAAEGTEASLAPRMLQCSYHYDVDTPFAVNEKDLAYIMYTSGSTGTPKGVGVSHQAVTQSLLAHDRHIPRFRRFLQFAAPTFDVSVFEIFFPLYRGSTLVSCNREAMLDDLPAVITDLEVDACELTPTVAGSLLRKRENAPGLRLLLTIGEMLSEPVIREFGGNSERESMLWAMYGPTEAAIHCTLVPAMSWDSSPNEIGIPLDTVSCYVISTEYNPSDAQSFSIVPAGDIGELVVGGYQNATGYINRPEQTAGAFVDSPFGPVYRTGDLARVLEDGTLECLGRMSEGQVKLRGQRIELGEVEHAALRVHGCHGAVAAVINNILVLFCAVDMEESGDSLKSIISEKCSEWLPAFMVPGDIILMGSFPRLASGKVDRKQLKSDYQKSVVEGDSYDDSANPGASALSKQVIEAIFDVIGSRVRLKASLASAGLDSLGSIRLSSRLRKDGISITSIQILKAKTVEDLCNILSTQAGSSSTSREDVDGISGAPTDVRKDLSPLIEKHSILRDIENSIVAVVPCTTLQSSMLVETTYNPKMYCNAVELEFSVSTMAQDIASAFLTVAKANEILRTGFVYHDGEFLQVVLKELQASQVAVVGSFDTTFELADDEGFLQPFRVQIMDSGAIKTRVLVYLHHSIYDGWSFDMILSDVLSLLRGESPSPRPQFSAMVAFLNNIPDQQYEESRRFWGEQLSGWEKTPLPKLSGRLPHVDSPVQSLSVSLNSHKSSVVNHAKELGCSPQAVFQAALLWLWSAIIGSEDVVIGTVTSGRTIDMPEVERVVGPCIASLPLRVNLANVATTGDILKFVHTSNRSMIEHAPLPLSDIKRLTNMTGKQSLYDVLFVYQESLESHVADQNVVRQVSHTDMLETPLLLEVEPCFEGFRAQLTYHSDILEPALARAFLRILDEVVQNLLRSSTMPLSSIRDSFSADLLAVHNPQVQRYAGSQDLAGVVESAAAKTPEKTAVIFARSLSHDQDDREILSFRQLNSLANRIAFWIREIDPEGCNSIVAIIMEKSALFYASLLGILKTGRAYLPVLPSTPFKRISAILEQSRATICVTDNTSHATLKSLQGVKGANVQQAELDKFPDSNPERPIDGSRPAYVIYTSGTTGTPKGVVLTTLNIVSHLDILEKIYPVHITDPRFLQSCSQAFDVSVFEIFFTWKTSMCLCSASNDVLFEDLERAIRVLEVTHLSMTPTVASLVRRSAVPNVQFLVTAGEPMTQAVFREWKGALYQGYGPSETTNICTVKKMADGDHIEHLGFAFDNTSTFVFYPNSLQAAPIGTVGELCFGGDQVAQGYLNEPALTAAKFITHPSFGRLYRSGDLGRMLPDGSLLILGRLDDQIKLRGQRIDVGEISSLLSQTGLVSSSAVLPMSHTPGAPKKLVAFYVNASGAGTSFSVLEPSKEDTERQNVLFSTLEAALPGYMVPSYLIPISVIPMTPSGKIHKAELLAAFQGLQLQLLEAMSPALRNTGDESSTLSSDEACVMKAVSTALKIDHSLVTRWTPLASFGLDSITAISVARALSSALQKRVPISVVLKNPCIAQLTRSLLSGERTQNDPDGPREAVWAPNEEMTHSIVTKFERENLEIESIFPCTALQEAMLSSPLEGVYYNSIVLRLKIPPYKMEEYWKVMCARHEILRTCFVSTEDPDHAFVQVVLKRPQLRWKTSTRLQSTSGECFERLREMVGSPVDTTAPPFALEVIFQDNFPYLCFFCHHAMYDGVAMTTLLREVEDLVHGIDLPPPISSEPFLREALALPSGTDAFWSDHFQGFQPTSFSSPGAKNGPAGTRSHDMRLDLSLSALENRSHTLSLSLLSVFQAVWANTLSIVTGVEDVCFGSVMNGRSVPIDDADRLVAPCFNTIPLRVDLSVHNHASSLFRHLQRANPEVMKYQFTPLRRIQKLLSQPHGLFNTLLLLQPPRQCLDMNVWELVLDSGGMDVPLVCEIIPDSATDCVDITLYYDGSHYTTPFITALGDALNHLTCFLTQFPSSALRQLQDLPVHTRNSLQSVNIKRPTTTSSRSTTPESEGELWSDAELRVRGALATLSSVGEKAIGKKTTIFQLGLDSINAVQLASLLRRRGLNVTATDVLNHPTCEALALSLRHKYGDDTTVPDYFDVPLFQQKVTHLVSSPGRVFESVLPCTPMQAAMITEFVQSRAHDYFNYLHLELEEGLPLSDVFAAWEIVIRAHPILRVGFVSIDSPDYPDIPYAMVKYSRHDVPISVSILQPGTKLNVAKWKLDMAQQVLDTLHEPPWRVALLEKGGQVSMHIAIHHALYDAHSIQLIFEDLARCINGGRTREAIPVEKTVSTLLGLVLRDSLEKSETFWKTFSGNAVVNSFPVMTPLRVERGHLQTHCCESSLSFKDITHACQTANISIQAALQAAWTRVLSSYLGEELVIFGTVMAGRVTEPMQNAVFPCITTMPVIAKNNKSNRALLDSMMALNKDLHQHQFSRLPDVQRWIGLPGRALFDTLLVYQRGPLKAKPLPWTVKQDKGVVNYPVSIEVECQEHSAVSFRITFRTEVLPQEQASIVLRQLDAALRHLILEPEGDEDDLWPSVPQLASVSPASSAKLPSEATLVHQLVEAQALRQPDKVALEFVSEFDGEKTVSQRWTFSEFDIIGNKVAALLVRDISPGSIVAIHFDKCPEAYFSILGILKAGCAFLAIDPSAPRARREFILNDSKAVALLVRSRAELDVDPTIPVIEIQEHSLPDDPEPAGVQIISPQVTCYCLYTSGTTGEPKGCEITHENTVQALMAFQSLFRGHWDDDSRWLQFASLHFDVSVLEQYWSWSVGMTVVSASKDLILDDLEGTIRRLRITHIDLTPSLASLVRPEMVPSLWRGVFITGGEQLKQEILDAWGPKGVIYNAYGPTEATIGVTMRQQVPANGRPVNIGRQFPNVGTYVFRQGTEILVPKGGVGELCVSGKLVGKGYLNRPQLTEERFPTLKAFGERVYRTGDLVRLLHDGSFDFLGRADDQVKLRGQRLQLGEIDHAIRSGASNIQDVATIVTKSSKTGKDMLVSFVVPQRKGGPEHPTSLSVLDGEECLVVCDNAKDACKARLPGYMVPTYIVALPYIPLSRNNKAEVKELRAFFSGLSAQALSRLSSSTTRAKHSLSKSGAVILESLKEFDSQADGAIDADATIFDFGVDSISVPRLARLLKNRGFSNASAQLILRHPAIGDLARALEDAPILSSKNKIAEAKQLMRACDHRWRGFVCGELGVRREDIEYIAPCTPLQQGIISRALTVGAINRSTYFNTFQLSIAKETSIEKLKEAWERTIESHAILRTSFIVTPDGFVQVASRTSKVQWINTSLPVEEFQVEQHRWRREWVEANSPHIIRPLEFILNQTADSVLLNIHIFHGLYDGNSFVAILNFVSAIYYDVTPIAGPAFLDLLPLGPLWKHDSSRDFWAQHLKGWSPAKLPSHITSHDGADILIHRSINAARLDEARKSLGVTFQSLVLAFWAASLQGYLNRSITIGIIVSGRAIEAEGVENAVGPLFNTLPFFSRYASDTKWPSLIRECNNYNASVSAFQHVALRDIQKWCSNGNHLFDNLFAFQVERIPNNTGYSDLWTLRDEPPTADYPLAFEATLRDRVLNLSIVASANTFDNNQAAQLMEIFVDNVERFLANQEASVFDEKNSVPNAVVYDAITVSKSDMPTAGRANVSLSEREDLCHESRLLLQELSDTCETPVDELFDNLSLQNLGLDSIDVVKLAAKLKSRGINVSTTDIIKCATITDMVELVQALRVTPADSVNDVSKAYEQVKAKLRQSAQLNNMSEDDVEQFLPPTPLQEAMMSQMLLSDCHQYFNHDLLEIGKETDIGRLKDAWAAVYHASSILRTIFVEVADSKIDFSYTQAVLRPAANPPIELVELENLDQVRDLISRTKAEAASSQGRGNLFRLHFMTIGSRNFMLLSIAHALYDGWSLGLLHSNVEAAYHGENLACPSPEPYLQILVSSSAHNEGFWKQYLVDATPTVLMPSRPQMHALDDHALHRAEAISNSRTRTVVEFGKKHGISLQVIGQACWAAVLSSMASSLDLTFGVVLSGRDFEGAENVLFPTMNTVAVRCILHGTVVQFLHYMEENMASIKQHQSYPLRKALLAAKGIASPLFNTLFLFQKSPLEPKSVPSQEPLMKSIESSSSVEYPICVELEAVGEDLTWRTACEDAYLDDSDTGMLLYQLDRALQYILESPEKELLSFEHPQVSVCGLASFQLKEELGDDTSYINGTTNGVEEVSWTPTEEKIREVLCRVSGSSSEEVPKSSTLYNLGLDSITAIKASANLRRSGVHLSVRQLLMASSIAHMAELADATPKLSASAAPIYGLEVREDDSLSLTDEQYSALQISPADVECVLPILPMQVYMLSTWQNSSGSIFFPTFDYRLSGLESQKALEVAWTTLVAEIPLLRTVFVATTEPARPLVQVILKQTSRTALRRAHITWDVGSGSRDGQIADNDLVQLRVQKADNDSWLLKLRIHHALYDAISLPDILGRLAVLCSKHTVETLSLNHWKEFTALHLSVGSVEKRRRFWTRYLGTADTPASQVDWPETCEKTTKFVPSAISDVTTIRSLCARNSISLQALFLAAYALVVSSQKACNEGDKTVVFGTYLANRALLETLPESFPTLNLVPLKVVIKDGEDVASVATRIQSDIHEITEAPNSTVGLWEIAEWSGLTIDSFVNFISSSAQDGAKIQEGAVTFEPLNHAYPSVTGHSDLSFEVPGWLKINPVAKLFPAAIDIEAIVAGNGLDIGIFAPSFRLSDVGAREMMGDLISILNGVLEKAS</sequence>
<dbReference type="GO" id="GO:0031169">
    <property type="term" value="P:ferrichrome biosynthetic process"/>
    <property type="evidence" value="ECO:0007669"/>
    <property type="project" value="UniProtKB-ARBA"/>
</dbReference>
<dbReference type="PROSITE" id="PS00012">
    <property type="entry name" value="PHOSPHOPANTETHEINE"/>
    <property type="match status" value="2"/>
</dbReference>
<dbReference type="Pfam" id="PF00501">
    <property type="entry name" value="AMP-binding"/>
    <property type="match status" value="3"/>
</dbReference>
<dbReference type="CDD" id="cd05918">
    <property type="entry name" value="A_NRPS_SidN3_like"/>
    <property type="match status" value="2"/>
</dbReference>
<dbReference type="InterPro" id="IPR045851">
    <property type="entry name" value="AMP-bd_C_sf"/>
</dbReference>
<dbReference type="PANTHER" id="PTHR45527:SF1">
    <property type="entry name" value="FATTY ACID SYNTHASE"/>
    <property type="match status" value="1"/>
</dbReference>
<dbReference type="InterPro" id="IPR036736">
    <property type="entry name" value="ACP-like_sf"/>
</dbReference>
<feature type="domain" description="Carrier" evidence="7">
    <location>
        <begin position="552"/>
        <end position="625"/>
    </location>
</feature>
<comment type="similarity">
    <text evidence="5">Belongs to the NRP synthetase family.</text>
</comment>
<dbReference type="SUPFAM" id="SSF52777">
    <property type="entry name" value="CoA-dependent acyltransferases"/>
    <property type="match status" value="12"/>
</dbReference>
<feature type="domain" description="Carrier" evidence="7">
    <location>
        <begin position="4382"/>
        <end position="4455"/>
    </location>
</feature>
<dbReference type="InterPro" id="IPR009081">
    <property type="entry name" value="PP-bd_ACP"/>
</dbReference>
<comment type="caution">
    <text evidence="8">The sequence shown here is derived from an EMBL/GenBank/DDBJ whole genome shotgun (WGS) entry which is preliminary data.</text>
</comment>
<organism evidence="8 9">
    <name type="scientific">Lomentospora prolificans</name>
    <dbReference type="NCBI Taxonomy" id="41688"/>
    <lineage>
        <taxon>Eukaryota</taxon>
        <taxon>Fungi</taxon>
        <taxon>Dikarya</taxon>
        <taxon>Ascomycota</taxon>
        <taxon>Pezizomycotina</taxon>
        <taxon>Sordariomycetes</taxon>
        <taxon>Hypocreomycetidae</taxon>
        <taxon>Microascales</taxon>
        <taxon>Microascaceae</taxon>
        <taxon>Lomentospora</taxon>
    </lineage>
</organism>
<dbReference type="InterPro" id="IPR042099">
    <property type="entry name" value="ANL_N_sf"/>
</dbReference>
<comment type="pathway">
    <text evidence="1">Siderophore biosynthesis.</text>
</comment>
<dbReference type="NCBIfam" id="TIGR01733">
    <property type="entry name" value="AA-adenyl-dom"/>
    <property type="match status" value="3"/>
</dbReference>
<keyword evidence="3" id="KW-0597">Phosphoprotein</keyword>
<dbReference type="FunFam" id="3.30.300.30:FF:000015">
    <property type="entry name" value="Nonribosomal peptide synthase SidD"/>
    <property type="match status" value="1"/>
</dbReference>
<dbReference type="Pfam" id="PF00668">
    <property type="entry name" value="Condensation"/>
    <property type="match status" value="6"/>
</dbReference>
<dbReference type="Proteomes" id="UP000233524">
    <property type="component" value="Unassembled WGS sequence"/>
</dbReference>
<proteinExistence type="inferred from homology"/>
<dbReference type="InterPro" id="IPR020845">
    <property type="entry name" value="AMP-binding_CS"/>
</dbReference>
<evidence type="ECO:0000256" key="3">
    <source>
        <dbReference type="ARBA" id="ARBA00022553"/>
    </source>
</evidence>
<dbReference type="InterPro" id="IPR006162">
    <property type="entry name" value="Ppantetheine_attach_site"/>
</dbReference>
<dbReference type="FunFam" id="3.40.50.12780:FF:000024">
    <property type="entry name" value="Nonribosomal siderophore peptide synthase SidC"/>
    <property type="match status" value="2"/>
</dbReference>
<dbReference type="STRING" id="41688.A0A2N3NFT1"/>
<dbReference type="FunFam" id="3.30.300.30:FF:000033">
    <property type="entry name" value="Nonribosomal siderophore peptide synthase SidC"/>
    <property type="match status" value="1"/>
</dbReference>
<dbReference type="SUPFAM" id="SSF47336">
    <property type="entry name" value="ACP-like"/>
    <property type="match status" value="6"/>
</dbReference>
<accession>A0A2N3NFT1</accession>
<evidence type="ECO:0000313" key="8">
    <source>
        <dbReference type="EMBL" id="PKS11300.1"/>
    </source>
</evidence>